<dbReference type="InterPro" id="IPR002036">
    <property type="entry name" value="YbeY"/>
</dbReference>
<dbReference type="GO" id="GO:0005737">
    <property type="term" value="C:cytoplasm"/>
    <property type="evidence" value="ECO:0007669"/>
    <property type="project" value="UniProtKB-SubCell"/>
</dbReference>
<comment type="caution">
    <text evidence="8">The sequence shown here is derived from an EMBL/GenBank/DDBJ whole genome shotgun (WGS) entry which is preliminary data.</text>
</comment>
<accession>A0A6N6VPK9</accession>
<dbReference type="RefSeq" id="WP_153421707.1">
    <property type="nucleotide sequence ID" value="NZ_WFLM01000007.1"/>
</dbReference>
<keyword evidence="2 7" id="KW-0540">Nuclease</keyword>
<keyword evidence="5 7" id="KW-0378">Hydrolase</keyword>
<dbReference type="GO" id="GO:0004521">
    <property type="term" value="F:RNA endonuclease activity"/>
    <property type="evidence" value="ECO:0007669"/>
    <property type="project" value="UniProtKB-UniRule"/>
</dbReference>
<dbReference type="EC" id="3.1.-.-" evidence="7"/>
<evidence type="ECO:0000256" key="1">
    <source>
        <dbReference type="ARBA" id="ARBA00010875"/>
    </source>
</evidence>
<dbReference type="GO" id="GO:0004222">
    <property type="term" value="F:metalloendopeptidase activity"/>
    <property type="evidence" value="ECO:0007669"/>
    <property type="project" value="InterPro"/>
</dbReference>
<keyword evidence="7" id="KW-0698">rRNA processing</keyword>
<evidence type="ECO:0000313" key="9">
    <source>
        <dbReference type="Proteomes" id="UP000437748"/>
    </source>
</evidence>
<protein>
    <recommendedName>
        <fullName evidence="7">Endoribonuclease YbeY</fullName>
        <ecNumber evidence="7">3.1.-.-</ecNumber>
    </recommendedName>
</protein>
<dbReference type="OrthoDB" id="9807740at2"/>
<comment type="similarity">
    <text evidence="1 7">Belongs to the endoribonuclease YbeY family.</text>
</comment>
<reference evidence="8 9" key="1">
    <citation type="submission" date="2019-10" db="EMBL/GenBank/DDBJ databases">
        <title>New species of Slilvanegrellaceae.</title>
        <authorList>
            <person name="Pitt A."/>
            <person name="Hahn M.W."/>
        </authorList>
    </citation>
    <scope>NUCLEOTIDE SEQUENCE [LARGE SCALE GENOMIC DNA]</scope>
    <source>
        <strain evidence="8 9">SP-Ram-0.45-NSY-1</strain>
    </source>
</reference>
<dbReference type="PANTHER" id="PTHR46986:SF1">
    <property type="entry name" value="ENDORIBONUCLEASE YBEY, CHLOROPLASTIC"/>
    <property type="match status" value="1"/>
</dbReference>
<feature type="binding site" evidence="7">
    <location>
        <position position="150"/>
    </location>
    <ligand>
        <name>Zn(2+)</name>
        <dbReference type="ChEBI" id="CHEBI:29105"/>
        <note>catalytic</note>
    </ligand>
</feature>
<keyword evidence="4 7" id="KW-0255">Endonuclease</keyword>
<dbReference type="SUPFAM" id="SSF55486">
    <property type="entry name" value="Metalloproteases ('zincins'), catalytic domain"/>
    <property type="match status" value="1"/>
</dbReference>
<dbReference type="HAMAP" id="MF_00009">
    <property type="entry name" value="Endoribonucl_YbeY"/>
    <property type="match status" value="1"/>
</dbReference>
<evidence type="ECO:0000313" key="8">
    <source>
        <dbReference type="EMBL" id="KAB8036238.1"/>
    </source>
</evidence>
<evidence type="ECO:0000256" key="5">
    <source>
        <dbReference type="ARBA" id="ARBA00022801"/>
    </source>
</evidence>
<dbReference type="EMBL" id="WFLM01000007">
    <property type="protein sequence ID" value="KAB8036238.1"/>
    <property type="molecule type" value="Genomic_DNA"/>
</dbReference>
<evidence type="ECO:0000256" key="3">
    <source>
        <dbReference type="ARBA" id="ARBA00022723"/>
    </source>
</evidence>
<keyword evidence="3 7" id="KW-0479">Metal-binding</keyword>
<dbReference type="Proteomes" id="UP000437748">
    <property type="component" value="Unassembled WGS sequence"/>
</dbReference>
<keyword evidence="9" id="KW-1185">Reference proteome</keyword>
<dbReference type="InterPro" id="IPR023091">
    <property type="entry name" value="MetalPrtase_cat_dom_sf_prd"/>
</dbReference>
<feature type="binding site" evidence="7">
    <location>
        <position position="144"/>
    </location>
    <ligand>
        <name>Zn(2+)</name>
        <dbReference type="ChEBI" id="CHEBI:29105"/>
        <note>catalytic</note>
    </ligand>
</feature>
<comment type="subcellular location">
    <subcellularLocation>
        <location evidence="7">Cytoplasm</location>
    </subcellularLocation>
</comment>
<dbReference type="AlphaFoldDB" id="A0A6N6VPK9"/>
<evidence type="ECO:0000256" key="2">
    <source>
        <dbReference type="ARBA" id="ARBA00022722"/>
    </source>
</evidence>
<keyword evidence="7" id="KW-0963">Cytoplasm</keyword>
<dbReference type="NCBIfam" id="TIGR00043">
    <property type="entry name" value="rRNA maturation RNase YbeY"/>
    <property type="match status" value="1"/>
</dbReference>
<comment type="function">
    <text evidence="7">Single strand-specific metallo-endoribonuclease involved in late-stage 70S ribosome quality control and in maturation of the 3' terminus of the 16S rRNA.</text>
</comment>
<evidence type="ECO:0000256" key="7">
    <source>
        <dbReference type="HAMAP-Rule" id="MF_00009"/>
    </source>
</evidence>
<evidence type="ECO:0000256" key="6">
    <source>
        <dbReference type="ARBA" id="ARBA00022833"/>
    </source>
</evidence>
<dbReference type="GO" id="GO:0008270">
    <property type="term" value="F:zinc ion binding"/>
    <property type="evidence" value="ECO:0007669"/>
    <property type="project" value="UniProtKB-UniRule"/>
</dbReference>
<comment type="cofactor">
    <cofactor evidence="7">
        <name>Zn(2+)</name>
        <dbReference type="ChEBI" id="CHEBI:29105"/>
    </cofactor>
    <text evidence="7">Binds 1 zinc ion.</text>
</comment>
<dbReference type="GO" id="GO:0006364">
    <property type="term" value="P:rRNA processing"/>
    <property type="evidence" value="ECO:0007669"/>
    <property type="project" value="UniProtKB-UniRule"/>
</dbReference>
<name>A0A6N6VPK9_9BACT</name>
<evidence type="ECO:0000256" key="4">
    <source>
        <dbReference type="ARBA" id="ARBA00022759"/>
    </source>
</evidence>
<feature type="binding site" evidence="7">
    <location>
        <position position="140"/>
    </location>
    <ligand>
        <name>Zn(2+)</name>
        <dbReference type="ChEBI" id="CHEBI:29105"/>
        <note>catalytic</note>
    </ligand>
</feature>
<dbReference type="Gene3D" id="3.40.390.30">
    <property type="entry name" value="Metalloproteases ('zincins'), catalytic domain"/>
    <property type="match status" value="1"/>
</dbReference>
<sequence length="188" mass="21705">MKKDKKIKLISSVVLSTKKFNKIKKSKNSSFEITSEKIIITAKIAELKKRIQFILSLMCDFSTEIGIRICDENEMLSSNTYYRGKNYPTDVLSFPYSDDLPNESEYSYLGDILICLPVCYNQAKKARVTISQELEKMIIHGIVHLKGFDHERNKSAWKVMTHLEQNLQNELQKEMGKANWCKAILSSK</sequence>
<organism evidence="8 9">
    <name type="scientific">Silvanigrella paludirubra</name>
    <dbReference type="NCBI Taxonomy" id="2499159"/>
    <lineage>
        <taxon>Bacteria</taxon>
        <taxon>Pseudomonadati</taxon>
        <taxon>Bdellovibrionota</taxon>
        <taxon>Oligoflexia</taxon>
        <taxon>Silvanigrellales</taxon>
        <taxon>Silvanigrellaceae</taxon>
        <taxon>Silvanigrella</taxon>
    </lineage>
</organism>
<dbReference type="Pfam" id="PF02130">
    <property type="entry name" value="YbeY"/>
    <property type="match status" value="1"/>
</dbReference>
<keyword evidence="6 7" id="KW-0862">Zinc</keyword>
<proteinExistence type="inferred from homology"/>
<gene>
    <name evidence="7 8" type="primary">ybeY</name>
    <name evidence="8" type="ORF">GCL60_15740</name>
</gene>
<keyword evidence="7" id="KW-0690">Ribosome biogenesis</keyword>
<dbReference type="PANTHER" id="PTHR46986">
    <property type="entry name" value="ENDORIBONUCLEASE YBEY, CHLOROPLASTIC"/>
    <property type="match status" value="1"/>
</dbReference>